<proteinExistence type="predicted"/>
<dbReference type="VEuPathDB" id="FungiDB:YALI0_B00440g"/>
<evidence type="ECO:0000256" key="1">
    <source>
        <dbReference type="SAM" id="MobiDB-lite"/>
    </source>
</evidence>
<dbReference type="RefSeq" id="XP_068137998.1">
    <property type="nucleotide sequence ID" value="XM_068281897.1"/>
</dbReference>
<dbReference type="EMBL" id="CP017554">
    <property type="protein sequence ID" value="AOW00995.1"/>
    <property type="molecule type" value="Genomic_DNA"/>
</dbReference>
<dbReference type="GeneID" id="94582560"/>
<gene>
    <name evidence="2" type="ORF">YALI1_B00429g</name>
</gene>
<organism evidence="2 3">
    <name type="scientific">Yarrowia lipolytica</name>
    <name type="common">Candida lipolytica</name>
    <dbReference type="NCBI Taxonomy" id="4952"/>
    <lineage>
        <taxon>Eukaryota</taxon>
        <taxon>Fungi</taxon>
        <taxon>Dikarya</taxon>
        <taxon>Ascomycota</taxon>
        <taxon>Saccharomycotina</taxon>
        <taxon>Dipodascomycetes</taxon>
        <taxon>Dipodascales</taxon>
        <taxon>Dipodascales incertae sedis</taxon>
        <taxon>Yarrowia</taxon>
    </lineage>
</organism>
<dbReference type="Proteomes" id="UP000182444">
    <property type="component" value="Chromosome 1B"/>
</dbReference>
<sequence>MERRLLLRSLLGSTREPHLGKPLIDRVFAMTLSKRSKVDRLHLGNNYFNLGHASLRKLLFKGDDSAASTEGDPELLLRRRQGMYHVPPNAGTLRPIPQRENSVPSDPVQHLRLLNLVDKSKSKWSGTDSDDYRHKTRPFYSEYSSLKSSDELIDEDFESILFTVLSRYNAPDEIGAQTPEESDRHLKALFTDFRQNPDKPTTARYLAALCRAFDDSRQPHAHLSARIAALMSPRAVEYYKDLTGSDHRWSDIIRAADPDVLGAENFGQASCRRHLANTIPIIIKRFPENHAIASGLISILL</sequence>
<reference evidence="2 3" key="1">
    <citation type="journal article" date="2016" name="PLoS ONE">
        <title>Sequence Assembly of Yarrowia lipolytica Strain W29/CLIB89 Shows Transposable Element Diversity.</title>
        <authorList>
            <person name="Magnan C."/>
            <person name="Yu J."/>
            <person name="Chang I."/>
            <person name="Jahn E."/>
            <person name="Kanomata Y."/>
            <person name="Wu J."/>
            <person name="Zeller M."/>
            <person name="Oakes M."/>
            <person name="Baldi P."/>
            <person name="Sandmeyer S."/>
        </authorList>
    </citation>
    <scope>NUCLEOTIDE SEQUENCE [LARGE SCALE GENOMIC DNA]</scope>
    <source>
        <strain evidence="3">CLIB89(W29)</strain>
    </source>
</reference>
<evidence type="ECO:0000313" key="3">
    <source>
        <dbReference type="Proteomes" id="UP000182444"/>
    </source>
</evidence>
<dbReference type="VEuPathDB" id="FungiDB:YALI1_B00429g"/>
<dbReference type="AlphaFoldDB" id="A0A1D8N5T7"/>
<protein>
    <submittedName>
        <fullName evidence="2">Uncharacterized protein</fullName>
    </submittedName>
</protein>
<name>A0A1D8N5T7_YARLL</name>
<accession>A0A1D8N5T7</accession>
<feature type="region of interest" description="Disordered" evidence="1">
    <location>
        <begin position="86"/>
        <end position="105"/>
    </location>
</feature>
<evidence type="ECO:0000313" key="2">
    <source>
        <dbReference type="EMBL" id="AOW00995.1"/>
    </source>
</evidence>